<name>A0A382PM67_9ZZZZ</name>
<dbReference type="Pfam" id="PF13649">
    <property type="entry name" value="Methyltransf_25"/>
    <property type="match status" value="1"/>
</dbReference>
<proteinExistence type="predicted"/>
<dbReference type="SUPFAM" id="SSF53335">
    <property type="entry name" value="S-adenosyl-L-methionine-dependent methyltransferases"/>
    <property type="match status" value="1"/>
</dbReference>
<dbReference type="AlphaFoldDB" id="A0A382PM67"/>
<dbReference type="Gene3D" id="3.40.50.150">
    <property type="entry name" value="Vaccinia Virus protein VP39"/>
    <property type="match status" value="1"/>
</dbReference>
<dbReference type="InterPro" id="IPR041698">
    <property type="entry name" value="Methyltransf_25"/>
</dbReference>
<sequence length="226" mass="25348">VVRDVVYEDELVDQVPQGDWEVIMRTIHRVAANPTVYDWIQRLAGYRVVASRISACLGSEMTSVLDVGAGTGALYELLDSDTSYIWLDEDPQKLGGFRSRVEAGCNAVLGDATRIGLQGRVVDYVVCVNVAHHLSDRGFARMVRELARVARKQVLFLDPVVKPRSPLSRILWALDRGSNPRTEDSLLRFLGESIELQRIERFTVYHSYLLCVGRPKSPASFRTLSV</sequence>
<protein>
    <recommendedName>
        <fullName evidence="1">Methyltransferase domain-containing protein</fullName>
    </recommendedName>
</protein>
<accession>A0A382PM67</accession>
<organism evidence="2">
    <name type="scientific">marine metagenome</name>
    <dbReference type="NCBI Taxonomy" id="408172"/>
    <lineage>
        <taxon>unclassified sequences</taxon>
        <taxon>metagenomes</taxon>
        <taxon>ecological metagenomes</taxon>
    </lineage>
</organism>
<feature type="non-terminal residue" evidence="2">
    <location>
        <position position="1"/>
    </location>
</feature>
<evidence type="ECO:0000259" key="1">
    <source>
        <dbReference type="Pfam" id="PF13649"/>
    </source>
</evidence>
<gene>
    <name evidence="2" type="ORF">METZ01_LOCUS327317</name>
</gene>
<evidence type="ECO:0000313" key="2">
    <source>
        <dbReference type="EMBL" id="SVC74463.1"/>
    </source>
</evidence>
<feature type="domain" description="Methyltransferase" evidence="1">
    <location>
        <begin position="64"/>
        <end position="152"/>
    </location>
</feature>
<dbReference type="InterPro" id="IPR029063">
    <property type="entry name" value="SAM-dependent_MTases_sf"/>
</dbReference>
<reference evidence="2" key="1">
    <citation type="submission" date="2018-05" db="EMBL/GenBank/DDBJ databases">
        <authorList>
            <person name="Lanie J.A."/>
            <person name="Ng W.-L."/>
            <person name="Kazmierczak K.M."/>
            <person name="Andrzejewski T.M."/>
            <person name="Davidsen T.M."/>
            <person name="Wayne K.J."/>
            <person name="Tettelin H."/>
            <person name="Glass J.I."/>
            <person name="Rusch D."/>
            <person name="Podicherti R."/>
            <person name="Tsui H.-C.T."/>
            <person name="Winkler M.E."/>
        </authorList>
    </citation>
    <scope>NUCLEOTIDE SEQUENCE</scope>
</reference>
<dbReference type="EMBL" id="UINC01108397">
    <property type="protein sequence ID" value="SVC74463.1"/>
    <property type="molecule type" value="Genomic_DNA"/>
</dbReference>